<evidence type="ECO:0000313" key="1">
    <source>
        <dbReference type="EMBL" id="KAF2825271.1"/>
    </source>
</evidence>
<organism evidence="1 2">
    <name type="scientific">Ophiobolus disseminans</name>
    <dbReference type="NCBI Taxonomy" id="1469910"/>
    <lineage>
        <taxon>Eukaryota</taxon>
        <taxon>Fungi</taxon>
        <taxon>Dikarya</taxon>
        <taxon>Ascomycota</taxon>
        <taxon>Pezizomycotina</taxon>
        <taxon>Dothideomycetes</taxon>
        <taxon>Pleosporomycetidae</taxon>
        <taxon>Pleosporales</taxon>
        <taxon>Pleosporineae</taxon>
        <taxon>Phaeosphaeriaceae</taxon>
        <taxon>Ophiobolus</taxon>
    </lineage>
</organism>
<protein>
    <submittedName>
        <fullName evidence="1">Uncharacterized protein</fullName>
    </submittedName>
</protein>
<evidence type="ECO:0000313" key="2">
    <source>
        <dbReference type="Proteomes" id="UP000799424"/>
    </source>
</evidence>
<dbReference type="EMBL" id="MU006228">
    <property type="protein sequence ID" value="KAF2825271.1"/>
    <property type="molecule type" value="Genomic_DNA"/>
</dbReference>
<reference evidence="1" key="1">
    <citation type="journal article" date="2020" name="Stud. Mycol.">
        <title>101 Dothideomycetes genomes: a test case for predicting lifestyles and emergence of pathogens.</title>
        <authorList>
            <person name="Haridas S."/>
            <person name="Albert R."/>
            <person name="Binder M."/>
            <person name="Bloem J."/>
            <person name="Labutti K."/>
            <person name="Salamov A."/>
            <person name="Andreopoulos B."/>
            <person name="Baker S."/>
            <person name="Barry K."/>
            <person name="Bills G."/>
            <person name="Bluhm B."/>
            <person name="Cannon C."/>
            <person name="Castanera R."/>
            <person name="Culley D."/>
            <person name="Daum C."/>
            <person name="Ezra D."/>
            <person name="Gonzalez J."/>
            <person name="Henrissat B."/>
            <person name="Kuo A."/>
            <person name="Liang C."/>
            <person name="Lipzen A."/>
            <person name="Lutzoni F."/>
            <person name="Magnuson J."/>
            <person name="Mondo S."/>
            <person name="Nolan M."/>
            <person name="Ohm R."/>
            <person name="Pangilinan J."/>
            <person name="Park H.-J."/>
            <person name="Ramirez L."/>
            <person name="Alfaro M."/>
            <person name="Sun H."/>
            <person name="Tritt A."/>
            <person name="Yoshinaga Y."/>
            <person name="Zwiers L.-H."/>
            <person name="Turgeon B."/>
            <person name="Goodwin S."/>
            <person name="Spatafora J."/>
            <person name="Crous P."/>
            <person name="Grigoriev I."/>
        </authorList>
    </citation>
    <scope>NUCLEOTIDE SEQUENCE</scope>
    <source>
        <strain evidence="1">CBS 113818</strain>
    </source>
</reference>
<keyword evidence="2" id="KW-1185">Reference proteome</keyword>
<dbReference type="OrthoDB" id="3795413at2759"/>
<dbReference type="Proteomes" id="UP000799424">
    <property type="component" value="Unassembled WGS sequence"/>
</dbReference>
<accession>A0A6A6ZW32</accession>
<sequence>MYNANVASLPRFLCFSFFTRLCNERQETTTMPTTLTMPTMKHNNNKNSYVTLSASEIQRHRRHAQYFLHRLVLLNPYGTAVRRPDTEHFNAWSTILTPALPSPEDFPEYDVKQPVHSRDTGNDYENKETSLQRISSEKKLVKHVEIVSTAECRQLIAVFQTRLPRELRNHVYQWLVHTDEYFIESKANIAALPPKRISLSSLSTTRRKDWGIWKVNPKVVGESFYHEILEHWYRHTTFRFRSPFTLIPRFLDKKAYDHSTTIRELVGNVYCCIHTKVLFKMLKHGSPRLDEELANLDNMFLFGDSTKVQIYVDLRGEWDTKEANWTELRQRFEYLWPIFVKAMDRSFLIELELIGNEHVPNVQDASPESWVKGAQEFVDAAMRWP</sequence>
<name>A0A6A6ZW32_9PLEO</name>
<gene>
    <name evidence="1" type="ORF">CC86DRAFT_41131</name>
</gene>
<proteinExistence type="predicted"/>
<dbReference type="AlphaFoldDB" id="A0A6A6ZW32"/>